<reference evidence="3" key="1">
    <citation type="submission" date="2016-05" db="EMBL/GenBank/DDBJ databases">
        <authorList>
            <person name="Lavstsen T."/>
            <person name="Jespersen J.S."/>
        </authorList>
    </citation>
    <scope>NUCLEOTIDE SEQUENCE</scope>
    <source>
        <tissue evidence="3">Brain</tissue>
    </source>
</reference>
<sequence length="113" mass="12178">SCLPVPVSPDLPSPEGSCSSVLRNHPPPSGVIVPTSRRSPSPWSPHSPPPTCRPVRFPACLTTSLRTCIIACLTVCLATCFFIPSWIFTLFCLSVPTWPQRPSPTSPRPIISS</sequence>
<feature type="compositionally biased region" description="Pro residues" evidence="1">
    <location>
        <begin position="42"/>
        <end position="52"/>
    </location>
</feature>
<protein>
    <submittedName>
        <fullName evidence="3">Uncharacterized protein</fullName>
    </submittedName>
</protein>
<evidence type="ECO:0000313" key="3">
    <source>
        <dbReference type="EMBL" id="SBP42666.1"/>
    </source>
</evidence>
<keyword evidence="2" id="KW-0812">Transmembrane</keyword>
<reference evidence="3" key="2">
    <citation type="submission" date="2016-06" db="EMBL/GenBank/DDBJ databases">
        <title>The genome of a short-lived fish provides insights into sex chromosome evolution and the genetic control of aging.</title>
        <authorList>
            <person name="Reichwald K."/>
            <person name="Felder M."/>
            <person name="Petzold A."/>
            <person name="Koch P."/>
            <person name="Groth M."/>
            <person name="Platzer M."/>
        </authorList>
    </citation>
    <scope>NUCLEOTIDE SEQUENCE</scope>
    <source>
        <tissue evidence="3">Brain</tissue>
    </source>
</reference>
<accession>A0A1A7ZK41</accession>
<dbReference type="AlphaFoldDB" id="A0A1A7ZK41"/>
<name>A0A1A7ZK41_NOTFU</name>
<evidence type="ECO:0000256" key="1">
    <source>
        <dbReference type="SAM" id="MobiDB-lite"/>
    </source>
</evidence>
<dbReference type="EMBL" id="HADY01004181">
    <property type="protein sequence ID" value="SBP42666.1"/>
    <property type="molecule type" value="Transcribed_RNA"/>
</dbReference>
<feature type="region of interest" description="Disordered" evidence="1">
    <location>
        <begin position="1"/>
        <end position="53"/>
    </location>
</feature>
<feature type="transmembrane region" description="Helical" evidence="2">
    <location>
        <begin position="64"/>
        <end position="93"/>
    </location>
</feature>
<gene>
    <name evidence="3" type="primary">EAI_01559</name>
</gene>
<organism evidence="3">
    <name type="scientific">Nothobranchius furzeri</name>
    <name type="common">Turquoise killifish</name>
    <dbReference type="NCBI Taxonomy" id="105023"/>
    <lineage>
        <taxon>Eukaryota</taxon>
        <taxon>Metazoa</taxon>
        <taxon>Chordata</taxon>
        <taxon>Craniata</taxon>
        <taxon>Vertebrata</taxon>
        <taxon>Euteleostomi</taxon>
        <taxon>Actinopterygii</taxon>
        <taxon>Neopterygii</taxon>
        <taxon>Teleostei</taxon>
        <taxon>Neoteleostei</taxon>
        <taxon>Acanthomorphata</taxon>
        <taxon>Ovalentaria</taxon>
        <taxon>Atherinomorphae</taxon>
        <taxon>Cyprinodontiformes</taxon>
        <taxon>Nothobranchiidae</taxon>
        <taxon>Nothobranchius</taxon>
    </lineage>
</organism>
<feature type="non-terminal residue" evidence="3">
    <location>
        <position position="113"/>
    </location>
</feature>
<keyword evidence="2" id="KW-0472">Membrane</keyword>
<feature type="non-terminal residue" evidence="3">
    <location>
        <position position="1"/>
    </location>
</feature>
<proteinExistence type="predicted"/>
<evidence type="ECO:0000256" key="2">
    <source>
        <dbReference type="SAM" id="Phobius"/>
    </source>
</evidence>
<keyword evidence="2" id="KW-1133">Transmembrane helix</keyword>
<feature type="compositionally biased region" description="Pro residues" evidence="1">
    <location>
        <begin position="1"/>
        <end position="12"/>
    </location>
</feature>